<feature type="binding site" evidence="4">
    <location>
        <begin position="59"/>
        <end position="60"/>
    </location>
    <ligand>
        <name>FAD</name>
        <dbReference type="ChEBI" id="CHEBI:57692"/>
    </ligand>
</feature>
<dbReference type="SUPFAM" id="SSF54373">
    <property type="entry name" value="FAD-linked reductases, C-terminal domain"/>
    <property type="match status" value="1"/>
</dbReference>
<evidence type="ECO:0000256" key="4">
    <source>
        <dbReference type="PIRSR" id="PIRSR601613-1"/>
    </source>
</evidence>
<dbReference type="InterPro" id="IPR050703">
    <property type="entry name" value="Flavin_MAO"/>
</dbReference>
<dbReference type="InterPro" id="IPR036188">
    <property type="entry name" value="FAD/NAD-bd_sf"/>
</dbReference>
<evidence type="ECO:0000313" key="6">
    <source>
        <dbReference type="EMBL" id="QMW23440.1"/>
    </source>
</evidence>
<dbReference type="KEGG" id="sand:H3309_02750"/>
<reference evidence="6 7" key="1">
    <citation type="submission" date="2020-07" db="EMBL/GenBank/DDBJ databases">
        <title>Complete genome sequence for Sandaracinobacter sp. M6.</title>
        <authorList>
            <person name="Tang Y."/>
            <person name="Liu Q."/>
            <person name="Guo Z."/>
            <person name="Lei P."/>
            <person name="Huang B."/>
        </authorList>
    </citation>
    <scope>NUCLEOTIDE SEQUENCE [LARGE SCALE GENOMIC DNA]</scope>
    <source>
        <strain evidence="6 7">M6</strain>
    </source>
</reference>
<dbReference type="InterPro" id="IPR002937">
    <property type="entry name" value="Amino_oxidase"/>
</dbReference>
<keyword evidence="3" id="KW-0560">Oxidoreductase</keyword>
<dbReference type="Proteomes" id="UP000515292">
    <property type="component" value="Chromosome"/>
</dbReference>
<dbReference type="Pfam" id="PF01593">
    <property type="entry name" value="Amino_oxidase"/>
    <property type="match status" value="1"/>
</dbReference>
<feature type="domain" description="Amine oxidase" evidence="5">
    <location>
        <begin position="39"/>
        <end position="473"/>
    </location>
</feature>
<dbReference type="PRINTS" id="PR00757">
    <property type="entry name" value="AMINEOXDASEF"/>
</dbReference>
<evidence type="ECO:0000256" key="2">
    <source>
        <dbReference type="ARBA" id="ARBA00005995"/>
    </source>
</evidence>
<keyword evidence="7" id="KW-1185">Reference proteome</keyword>
<dbReference type="SUPFAM" id="SSF51905">
    <property type="entry name" value="FAD/NAD(P)-binding domain"/>
    <property type="match status" value="1"/>
</dbReference>
<dbReference type="Gene3D" id="3.50.50.60">
    <property type="entry name" value="FAD/NAD(P)-binding domain"/>
    <property type="match status" value="1"/>
</dbReference>
<evidence type="ECO:0000259" key="5">
    <source>
        <dbReference type="Pfam" id="PF01593"/>
    </source>
</evidence>
<evidence type="ECO:0000313" key="7">
    <source>
        <dbReference type="Proteomes" id="UP000515292"/>
    </source>
</evidence>
<dbReference type="InterPro" id="IPR001613">
    <property type="entry name" value="Flavin_amine_oxidase"/>
</dbReference>
<dbReference type="PANTHER" id="PTHR43563:SF1">
    <property type="entry name" value="AMINE OXIDASE [FLAVIN-CONTAINING] B"/>
    <property type="match status" value="1"/>
</dbReference>
<evidence type="ECO:0000256" key="3">
    <source>
        <dbReference type="ARBA" id="ARBA00023002"/>
    </source>
</evidence>
<protein>
    <submittedName>
        <fullName evidence="6">FAD-dependent oxidoreductase</fullName>
    </submittedName>
</protein>
<organism evidence="6 7">
    <name type="scientific">Sandaracinobacteroides saxicola</name>
    <dbReference type="NCBI Taxonomy" id="2759707"/>
    <lineage>
        <taxon>Bacteria</taxon>
        <taxon>Pseudomonadati</taxon>
        <taxon>Pseudomonadota</taxon>
        <taxon>Alphaproteobacteria</taxon>
        <taxon>Sphingomonadales</taxon>
        <taxon>Sphingosinicellaceae</taxon>
        <taxon>Sandaracinobacteroides</taxon>
    </lineage>
</organism>
<comment type="cofactor">
    <cofactor evidence="1">
        <name>FAD</name>
        <dbReference type="ChEBI" id="CHEBI:57692"/>
    </cofactor>
</comment>
<dbReference type="GO" id="GO:0016491">
    <property type="term" value="F:oxidoreductase activity"/>
    <property type="evidence" value="ECO:0007669"/>
    <property type="project" value="UniProtKB-KW"/>
</dbReference>
<proteinExistence type="inferred from homology"/>
<evidence type="ECO:0000256" key="1">
    <source>
        <dbReference type="ARBA" id="ARBA00001974"/>
    </source>
</evidence>
<dbReference type="InterPro" id="IPR006311">
    <property type="entry name" value="TAT_signal"/>
</dbReference>
<name>A0A7G5IJ98_9SPHN</name>
<feature type="binding site" evidence="4">
    <location>
        <position position="261"/>
    </location>
    <ligand>
        <name>FAD</name>
        <dbReference type="ChEBI" id="CHEBI:57692"/>
    </ligand>
</feature>
<dbReference type="RefSeq" id="WP_182297263.1">
    <property type="nucleotide sequence ID" value="NZ_CP059851.1"/>
</dbReference>
<gene>
    <name evidence="6" type="ORF">H3309_02750</name>
</gene>
<feature type="binding site" evidence="4">
    <location>
        <position position="449"/>
    </location>
    <ligand>
        <name>FAD</name>
        <dbReference type="ChEBI" id="CHEBI:57692"/>
    </ligand>
</feature>
<accession>A0A7G5IJ98</accession>
<sequence>MLDRRDTLKLAAAATAAAMLPTGARASDAVDTVVIGAGLSGLEAALTLQEQGQRVLVLEAKKRVGGRLYTLDDVDGHPEAGGNGIGSGYARLVDRAKTLGVNLVDVRNRTEFGTDNTLIHLRGENIRLAQWEGHKLNPYTGDLRKRAPWLMGFTGLRPYQPLPEAAAWRDPAFAQYDVSVADFLAAKGWSDEALRLAYATNPSYANSAHDLSAMMWFHIFRNAELMSAAGPGTFAIQGGNQRLPEAMAKALKNPVRTDAVVRRIASSATGVEVTLQDGGKVTAKRALIALPATALRLISLDPAPPAKQQAGIDQLPYNRVFQVHYVPTRKFWEADGLPTGMWTDTLAGRFIGLRYGPDPSVITSFVAFVSGFAADRLDRMEPAAAAQAVLEDLMRIRPAAKGALTPVKVVSWARDPFAGGAYACWAPGQVRAFANEIGKAWGRLHFAGEHTSEVARGMEGAFESGQRAALEILSA</sequence>
<dbReference type="PROSITE" id="PS51318">
    <property type="entry name" value="TAT"/>
    <property type="match status" value="1"/>
</dbReference>
<dbReference type="Gene3D" id="3.90.660.10">
    <property type="match status" value="1"/>
</dbReference>
<dbReference type="AlphaFoldDB" id="A0A7G5IJ98"/>
<feature type="binding site" evidence="4">
    <location>
        <position position="40"/>
    </location>
    <ligand>
        <name>FAD</name>
        <dbReference type="ChEBI" id="CHEBI:57692"/>
    </ligand>
</feature>
<dbReference type="EMBL" id="CP059851">
    <property type="protein sequence ID" value="QMW23440.1"/>
    <property type="molecule type" value="Genomic_DNA"/>
</dbReference>
<dbReference type="Gene3D" id="1.10.405.10">
    <property type="entry name" value="Guanine Nucleotide Dissociation Inhibitor, domain 1"/>
    <property type="match status" value="1"/>
</dbReference>
<comment type="similarity">
    <text evidence="2">Belongs to the flavin monoamine oxidase family.</text>
</comment>
<dbReference type="PANTHER" id="PTHR43563">
    <property type="entry name" value="AMINE OXIDASE"/>
    <property type="match status" value="1"/>
</dbReference>
<feature type="binding site" evidence="4">
    <location>
        <position position="368"/>
    </location>
    <ligand>
        <name>substrate</name>
    </ligand>
</feature>